<gene>
    <name evidence="1" type="ORF">BDM02DRAFT_1505189</name>
</gene>
<evidence type="ECO:0000313" key="2">
    <source>
        <dbReference type="Proteomes" id="UP000886501"/>
    </source>
</evidence>
<comment type="caution">
    <text evidence="1">The sequence shown here is derived from an EMBL/GenBank/DDBJ whole genome shotgun (WGS) entry which is preliminary data.</text>
</comment>
<reference evidence="1" key="1">
    <citation type="submission" date="2019-10" db="EMBL/GenBank/DDBJ databases">
        <authorList>
            <consortium name="DOE Joint Genome Institute"/>
            <person name="Kuo A."/>
            <person name="Miyauchi S."/>
            <person name="Kiss E."/>
            <person name="Drula E."/>
            <person name="Kohler A."/>
            <person name="Sanchez-Garcia M."/>
            <person name="Andreopoulos B."/>
            <person name="Barry K.W."/>
            <person name="Bonito G."/>
            <person name="Buee M."/>
            <person name="Carver A."/>
            <person name="Chen C."/>
            <person name="Cichocki N."/>
            <person name="Clum A."/>
            <person name="Culley D."/>
            <person name="Crous P.W."/>
            <person name="Fauchery L."/>
            <person name="Girlanda M."/>
            <person name="Hayes R."/>
            <person name="Keri Z."/>
            <person name="Labutti K."/>
            <person name="Lipzen A."/>
            <person name="Lombard V."/>
            <person name="Magnuson J."/>
            <person name="Maillard F."/>
            <person name="Morin E."/>
            <person name="Murat C."/>
            <person name="Nolan M."/>
            <person name="Ohm R."/>
            <person name="Pangilinan J."/>
            <person name="Pereira M."/>
            <person name="Perotto S."/>
            <person name="Peter M."/>
            <person name="Riley R."/>
            <person name="Sitrit Y."/>
            <person name="Stielow B."/>
            <person name="Szollosi G."/>
            <person name="Zifcakova L."/>
            <person name="Stursova M."/>
            <person name="Spatafora J.W."/>
            <person name="Tedersoo L."/>
            <person name="Vaario L.-M."/>
            <person name="Yamada A."/>
            <person name="Yan M."/>
            <person name="Wang P."/>
            <person name="Xu J."/>
            <person name="Bruns T."/>
            <person name="Baldrian P."/>
            <person name="Vilgalys R."/>
            <person name="Henrissat B."/>
            <person name="Grigoriev I.V."/>
            <person name="Hibbett D."/>
            <person name="Nagy L.G."/>
            <person name="Martin F.M."/>
        </authorList>
    </citation>
    <scope>NUCLEOTIDE SEQUENCE</scope>
    <source>
        <strain evidence="1">P2</strain>
    </source>
</reference>
<keyword evidence="2" id="KW-1185">Reference proteome</keyword>
<dbReference type="EMBL" id="MU118230">
    <property type="protein sequence ID" value="KAF9643398.1"/>
    <property type="molecule type" value="Genomic_DNA"/>
</dbReference>
<reference evidence="1" key="2">
    <citation type="journal article" date="2020" name="Nat. Commun.">
        <title>Large-scale genome sequencing of mycorrhizal fungi provides insights into the early evolution of symbiotic traits.</title>
        <authorList>
            <person name="Miyauchi S."/>
            <person name="Kiss E."/>
            <person name="Kuo A."/>
            <person name="Drula E."/>
            <person name="Kohler A."/>
            <person name="Sanchez-Garcia M."/>
            <person name="Morin E."/>
            <person name="Andreopoulos B."/>
            <person name="Barry K.W."/>
            <person name="Bonito G."/>
            <person name="Buee M."/>
            <person name="Carver A."/>
            <person name="Chen C."/>
            <person name="Cichocki N."/>
            <person name="Clum A."/>
            <person name="Culley D."/>
            <person name="Crous P.W."/>
            <person name="Fauchery L."/>
            <person name="Girlanda M."/>
            <person name="Hayes R.D."/>
            <person name="Keri Z."/>
            <person name="LaButti K."/>
            <person name="Lipzen A."/>
            <person name="Lombard V."/>
            <person name="Magnuson J."/>
            <person name="Maillard F."/>
            <person name="Murat C."/>
            <person name="Nolan M."/>
            <person name="Ohm R.A."/>
            <person name="Pangilinan J."/>
            <person name="Pereira M.F."/>
            <person name="Perotto S."/>
            <person name="Peter M."/>
            <person name="Pfister S."/>
            <person name="Riley R."/>
            <person name="Sitrit Y."/>
            <person name="Stielow J.B."/>
            <person name="Szollosi G."/>
            <person name="Zifcakova L."/>
            <person name="Stursova M."/>
            <person name="Spatafora J.W."/>
            <person name="Tedersoo L."/>
            <person name="Vaario L.M."/>
            <person name="Yamada A."/>
            <person name="Yan M."/>
            <person name="Wang P."/>
            <person name="Xu J."/>
            <person name="Bruns T."/>
            <person name="Baldrian P."/>
            <person name="Vilgalys R."/>
            <person name="Dunand C."/>
            <person name="Henrissat B."/>
            <person name="Grigoriev I.V."/>
            <person name="Hibbett D."/>
            <person name="Nagy L.G."/>
            <person name="Martin F.M."/>
        </authorList>
    </citation>
    <scope>NUCLEOTIDE SEQUENCE</scope>
    <source>
        <strain evidence="1">P2</strain>
    </source>
</reference>
<organism evidence="1 2">
    <name type="scientific">Thelephora ganbajun</name>
    <name type="common">Ganba fungus</name>
    <dbReference type="NCBI Taxonomy" id="370292"/>
    <lineage>
        <taxon>Eukaryota</taxon>
        <taxon>Fungi</taxon>
        <taxon>Dikarya</taxon>
        <taxon>Basidiomycota</taxon>
        <taxon>Agaricomycotina</taxon>
        <taxon>Agaricomycetes</taxon>
        <taxon>Thelephorales</taxon>
        <taxon>Thelephoraceae</taxon>
        <taxon>Thelephora</taxon>
    </lineage>
</organism>
<protein>
    <submittedName>
        <fullName evidence="1">Uncharacterized protein</fullName>
    </submittedName>
</protein>
<name>A0ACB6Z1S7_THEGA</name>
<proteinExistence type="predicted"/>
<accession>A0ACB6Z1S7</accession>
<dbReference type="Proteomes" id="UP000886501">
    <property type="component" value="Unassembled WGS sequence"/>
</dbReference>
<evidence type="ECO:0000313" key="1">
    <source>
        <dbReference type="EMBL" id="KAF9643398.1"/>
    </source>
</evidence>
<sequence>MGSARGDKSVCKDQMSVVQTKSKAKGKEKTQGISQYFNHFPTSPTIPLISLNLGKCSIDLFMLNPGNLMISDDTEGLSEDPSRFAFWKRSRSRKAFGDSLESYRPEDPISEEPRQNRSNYLLTSRILFITYEPWIMRSMASLHSRVAKVMYLTPVNETGGCRGSARLPRVEG</sequence>